<keyword evidence="4" id="KW-1185">Reference proteome</keyword>
<feature type="signal peptide" evidence="2">
    <location>
        <begin position="1"/>
        <end position="24"/>
    </location>
</feature>
<comment type="caution">
    <text evidence="3">The sequence shown here is derived from an EMBL/GenBank/DDBJ whole genome shotgun (WGS) entry which is preliminary data.</text>
</comment>
<accession>A0ABW7FD66</accession>
<sequence length="113" mass="11661">MKSPLALPCLAALTITWASLTVHAMPNTQQQHEPRLLRHATLHPLSGPAIPDGSLLIEGGCIRTSAASTPGAWPTRCASGRCGGHHGRPAAAPAHAPRRPAGRGLKPAGPVPR</sequence>
<evidence type="ECO:0000256" key="1">
    <source>
        <dbReference type="SAM" id="MobiDB-lite"/>
    </source>
</evidence>
<evidence type="ECO:0000313" key="3">
    <source>
        <dbReference type="EMBL" id="MFG6439656.1"/>
    </source>
</evidence>
<feature type="chain" id="PRO_5046755766" description="Amidohydrolase family protein" evidence="2">
    <location>
        <begin position="25"/>
        <end position="113"/>
    </location>
</feature>
<feature type="region of interest" description="Disordered" evidence="1">
    <location>
        <begin position="81"/>
        <end position="113"/>
    </location>
</feature>
<evidence type="ECO:0008006" key="5">
    <source>
        <dbReference type="Google" id="ProtNLM"/>
    </source>
</evidence>
<dbReference type="Proteomes" id="UP001606301">
    <property type="component" value="Unassembled WGS sequence"/>
</dbReference>
<protein>
    <recommendedName>
        <fullName evidence="5">Amidohydrolase family protein</fullName>
    </recommendedName>
</protein>
<organism evidence="3 4">
    <name type="scientific">Pelomonas margarita</name>
    <dbReference type="NCBI Taxonomy" id="3299031"/>
    <lineage>
        <taxon>Bacteria</taxon>
        <taxon>Pseudomonadati</taxon>
        <taxon>Pseudomonadota</taxon>
        <taxon>Betaproteobacteria</taxon>
        <taxon>Burkholderiales</taxon>
        <taxon>Sphaerotilaceae</taxon>
        <taxon>Roseateles</taxon>
    </lineage>
</organism>
<evidence type="ECO:0000256" key="2">
    <source>
        <dbReference type="SAM" id="SignalP"/>
    </source>
</evidence>
<name>A0ABW7FD66_9BURK</name>
<dbReference type="EMBL" id="JBIGHW010000001">
    <property type="protein sequence ID" value="MFG6439656.1"/>
    <property type="molecule type" value="Genomic_DNA"/>
</dbReference>
<evidence type="ECO:0000313" key="4">
    <source>
        <dbReference type="Proteomes" id="UP001606301"/>
    </source>
</evidence>
<keyword evidence="2" id="KW-0732">Signal</keyword>
<gene>
    <name evidence="3" type="ORF">ACG0Z3_03090</name>
</gene>
<reference evidence="3 4" key="1">
    <citation type="submission" date="2024-08" db="EMBL/GenBank/DDBJ databases">
        <authorList>
            <person name="Lu H."/>
        </authorList>
    </citation>
    <scope>NUCLEOTIDE SEQUENCE [LARGE SCALE GENOMIC DNA]</scope>
    <source>
        <strain evidence="3 4">LKC17W</strain>
    </source>
</reference>
<proteinExistence type="predicted"/>